<dbReference type="RefSeq" id="WP_344307736.1">
    <property type="nucleotide sequence ID" value="NZ_BAAANO010000010.1"/>
</dbReference>
<feature type="domain" description="DUF4126" evidence="2">
    <location>
        <begin position="3"/>
        <end position="190"/>
    </location>
</feature>
<evidence type="ECO:0000259" key="2">
    <source>
        <dbReference type="Pfam" id="PF13548"/>
    </source>
</evidence>
<sequence length="225" mass="23304">MDILSGLGLATSSGLNAYIPLLVLGLLDRFTPVVDLGPGFEWLTNPWILGILAVLLVVEIVADKVPAVDSINDAIQTVVRPTSGGIVFGSASSAQIAGLGAETATVTDPEAFVSSGTWAPVVTGIVIALVVHVSKSLTRPVANTASAGTAAPVLSSVEDVASTGLAFLAIFVPVLVLVALLAVVIGFVVLTVRARRKRRERRRAEALASGKPLVLFEGAEREGYR</sequence>
<evidence type="ECO:0000256" key="1">
    <source>
        <dbReference type="SAM" id="Phobius"/>
    </source>
</evidence>
<name>A0ABP5ES81_9MICO</name>
<keyword evidence="1" id="KW-0472">Membrane</keyword>
<accession>A0ABP5ES81</accession>
<feature type="transmembrane region" description="Helical" evidence="1">
    <location>
        <begin position="6"/>
        <end position="27"/>
    </location>
</feature>
<reference evidence="4" key="1">
    <citation type="journal article" date="2019" name="Int. J. Syst. Evol. Microbiol.">
        <title>The Global Catalogue of Microorganisms (GCM) 10K type strain sequencing project: providing services to taxonomists for standard genome sequencing and annotation.</title>
        <authorList>
            <consortium name="The Broad Institute Genomics Platform"/>
            <consortium name="The Broad Institute Genome Sequencing Center for Infectious Disease"/>
            <person name="Wu L."/>
            <person name="Ma J."/>
        </authorList>
    </citation>
    <scope>NUCLEOTIDE SEQUENCE [LARGE SCALE GENOMIC DNA]</scope>
    <source>
        <strain evidence="4">JCM 14546</strain>
    </source>
</reference>
<organism evidence="3 4">
    <name type="scientific">Brevibacterium samyangense</name>
    <dbReference type="NCBI Taxonomy" id="366888"/>
    <lineage>
        <taxon>Bacteria</taxon>
        <taxon>Bacillati</taxon>
        <taxon>Actinomycetota</taxon>
        <taxon>Actinomycetes</taxon>
        <taxon>Micrococcales</taxon>
        <taxon>Brevibacteriaceae</taxon>
        <taxon>Brevibacterium</taxon>
    </lineage>
</organism>
<dbReference type="EMBL" id="BAAANO010000010">
    <property type="protein sequence ID" value="GAA2003732.1"/>
    <property type="molecule type" value="Genomic_DNA"/>
</dbReference>
<dbReference type="InterPro" id="IPR025196">
    <property type="entry name" value="DUF4126"/>
</dbReference>
<feature type="transmembrane region" description="Helical" evidence="1">
    <location>
        <begin position="39"/>
        <end position="62"/>
    </location>
</feature>
<keyword evidence="1" id="KW-0812">Transmembrane</keyword>
<keyword evidence="4" id="KW-1185">Reference proteome</keyword>
<evidence type="ECO:0000313" key="3">
    <source>
        <dbReference type="EMBL" id="GAA2003732.1"/>
    </source>
</evidence>
<comment type="caution">
    <text evidence="3">The sequence shown here is derived from an EMBL/GenBank/DDBJ whole genome shotgun (WGS) entry which is preliminary data.</text>
</comment>
<keyword evidence="1" id="KW-1133">Transmembrane helix</keyword>
<dbReference type="Pfam" id="PF13548">
    <property type="entry name" value="DUF4126"/>
    <property type="match status" value="1"/>
</dbReference>
<protein>
    <recommendedName>
        <fullName evidence="2">DUF4126 domain-containing protein</fullName>
    </recommendedName>
</protein>
<dbReference type="Proteomes" id="UP001500755">
    <property type="component" value="Unassembled WGS sequence"/>
</dbReference>
<proteinExistence type="predicted"/>
<feature type="transmembrane region" description="Helical" evidence="1">
    <location>
        <begin position="165"/>
        <end position="192"/>
    </location>
</feature>
<gene>
    <name evidence="3" type="ORF">GCM10009755_11050</name>
</gene>
<evidence type="ECO:0000313" key="4">
    <source>
        <dbReference type="Proteomes" id="UP001500755"/>
    </source>
</evidence>